<dbReference type="PANTHER" id="PTHR11226:SF0">
    <property type="entry name" value="UDP-GLUCOSE:GLYCOPROTEIN GLUCOSYLTRANSFERASE"/>
    <property type="match status" value="1"/>
</dbReference>
<dbReference type="FunCoup" id="H2ZD86">
    <property type="interactions" value="352"/>
</dbReference>
<evidence type="ECO:0000259" key="15">
    <source>
        <dbReference type="Pfam" id="PF18402"/>
    </source>
</evidence>
<dbReference type="PANTHER" id="PTHR11226">
    <property type="entry name" value="UDP-GLUCOSE GLYCOPROTEIN:GLUCOSYLTRANSFERASE"/>
    <property type="match status" value="1"/>
</dbReference>
<dbReference type="InterPro" id="IPR040497">
    <property type="entry name" value="Glyco_transf_24"/>
</dbReference>
<feature type="domain" description="UDP-glucose:glycoprotein glucosyltransferase thioredoxin-like" evidence="16">
    <location>
        <begin position="716"/>
        <end position="940"/>
    </location>
</feature>
<evidence type="ECO:0000256" key="7">
    <source>
        <dbReference type="ARBA" id="ARBA00022824"/>
    </source>
</evidence>
<dbReference type="GO" id="GO:0051082">
    <property type="term" value="F:unfolded protein binding"/>
    <property type="evidence" value="ECO:0007669"/>
    <property type="project" value="TreeGrafter"/>
</dbReference>
<feature type="signal peptide" evidence="12">
    <location>
        <begin position="1"/>
        <end position="19"/>
    </location>
</feature>
<feature type="coiled-coil region" evidence="11">
    <location>
        <begin position="337"/>
        <end position="364"/>
    </location>
</feature>
<evidence type="ECO:0000256" key="9">
    <source>
        <dbReference type="ARBA" id="ARBA00045874"/>
    </source>
</evidence>
<dbReference type="InterPro" id="IPR040694">
    <property type="entry name" value="UGGT_TRXL_2"/>
</dbReference>
<dbReference type="InterPro" id="IPR040693">
    <property type="entry name" value="UGGT_TRXL_1"/>
</dbReference>
<proteinExistence type="inferred from homology"/>
<dbReference type="Pfam" id="PF18400">
    <property type="entry name" value="Thioredoxin_12"/>
    <property type="match status" value="1"/>
</dbReference>
<dbReference type="Proteomes" id="UP000007875">
    <property type="component" value="Unassembled WGS sequence"/>
</dbReference>
<dbReference type="Pfam" id="PF18404">
    <property type="entry name" value="Glyco_transf_24"/>
    <property type="match status" value="1"/>
</dbReference>
<dbReference type="GO" id="GO:0003980">
    <property type="term" value="F:UDP-glucose:glycoprotein glucosyltransferase activity"/>
    <property type="evidence" value="ECO:0007669"/>
    <property type="project" value="InterPro"/>
</dbReference>
<dbReference type="OMA" id="RQTKTRF"/>
<keyword evidence="7" id="KW-0256">Endoplasmic reticulum</keyword>
<dbReference type="GO" id="GO:0005788">
    <property type="term" value="C:endoplasmic reticulum lumen"/>
    <property type="evidence" value="ECO:0007669"/>
    <property type="project" value="UniProtKB-SubCell"/>
</dbReference>
<dbReference type="UniPathway" id="UPA00378"/>
<dbReference type="GeneTree" id="ENSGT00390000004600"/>
<dbReference type="Pfam" id="PF18402">
    <property type="entry name" value="Thioredoxin_14"/>
    <property type="match status" value="1"/>
</dbReference>
<keyword evidence="19" id="KW-1185">Reference proteome</keyword>
<keyword evidence="6 12" id="KW-0732">Signal</keyword>
<evidence type="ECO:0000256" key="12">
    <source>
        <dbReference type="SAM" id="SignalP"/>
    </source>
</evidence>
<dbReference type="InterPro" id="IPR040692">
    <property type="entry name" value="UGGT_TRXL_3"/>
</dbReference>
<keyword evidence="11" id="KW-0175">Coiled coil</keyword>
<comment type="catalytic activity">
    <reaction evidence="10">
        <text>N(4)-(alpha-D-Man-(1-&gt;2)-alpha-D-Man-(1-&gt;2)-alpha-D-Man-(1-&gt;3)-[alpha-D-Man-(1-&gt;2)-alpha-D-Man-(1-&gt;3)-[alpha-D-Man-(1-&gt;2)-alpha-D-Man-(1-&gt;6)]-alpha-D-Man-(1-&gt;6)]-beta-D-Man-(1-&gt;4)-beta-D-GlcNAc-(1-&gt;4)-beta-D-GlcNAc)-L-asparaginyl-[protein] (N-glucan mannose isomer 9A1,2,3B1,2,3) + UDP-alpha-D-glucose = N(4)-(alpha-D-Glc-(1-&gt;3)-alpha-D-Man-(1-&gt;2)-alpha-D-Man-(1-&gt;2)-alpha-D-Man-(1-&gt;3)-[alpha-D-Man-(1-&gt;2)-alpha-D-Man-(1-&gt;3)-[alpha-D-Man-(1-&gt;2)-alpha-D-Man-(1-&gt;6)]-alpha-D-Man-(1-&gt;6)]-beta-D-Man-(1-&gt;4)-beta-D-GlcNAc-(1-&gt;4)-beta-D-GlcNAc)-L-asparaginyl-[protein] + UDP + H(+)</text>
        <dbReference type="Rhea" id="RHEA:61304"/>
        <dbReference type="Rhea" id="RHEA-COMP:14356"/>
        <dbReference type="Rhea" id="RHEA-COMP:14357"/>
        <dbReference type="ChEBI" id="CHEBI:15378"/>
        <dbReference type="ChEBI" id="CHEBI:58223"/>
        <dbReference type="ChEBI" id="CHEBI:58885"/>
        <dbReference type="ChEBI" id="CHEBI:59080"/>
        <dbReference type="ChEBI" id="CHEBI:139493"/>
    </reaction>
</comment>
<evidence type="ECO:0000256" key="1">
    <source>
        <dbReference type="ARBA" id="ARBA00001913"/>
    </source>
</evidence>
<comment type="pathway">
    <text evidence="3">Protein modification; protein glycosylation.</text>
</comment>
<comment type="cofactor">
    <cofactor evidence="1">
        <name>Ca(2+)</name>
        <dbReference type="ChEBI" id="CHEBI:29108"/>
    </cofactor>
</comment>
<evidence type="ECO:0000256" key="10">
    <source>
        <dbReference type="ARBA" id="ARBA00048456"/>
    </source>
</evidence>
<dbReference type="Pfam" id="PF18401">
    <property type="entry name" value="Thioredoxin_13"/>
    <property type="match status" value="1"/>
</dbReference>
<feature type="domain" description="UGGT thioredoxin-like" evidence="15">
    <location>
        <begin position="430"/>
        <end position="679"/>
    </location>
</feature>
<dbReference type="Pfam" id="PF06427">
    <property type="entry name" value="UDP-g_GGTase"/>
    <property type="match status" value="1"/>
</dbReference>
<evidence type="ECO:0000259" key="13">
    <source>
        <dbReference type="Pfam" id="PF18400"/>
    </source>
</evidence>
<dbReference type="FunFam" id="3.90.550.10:FF:000344">
    <property type="entry name" value="Uncharacterized protein"/>
    <property type="match status" value="1"/>
</dbReference>
<comment type="similarity">
    <text evidence="4">Belongs to the glycosyltransferase 8 family.</text>
</comment>
<reference evidence="18" key="2">
    <citation type="submission" date="2025-08" db="UniProtKB">
        <authorList>
            <consortium name="Ensembl"/>
        </authorList>
    </citation>
    <scope>IDENTIFICATION</scope>
</reference>
<evidence type="ECO:0000256" key="5">
    <source>
        <dbReference type="ARBA" id="ARBA00022679"/>
    </source>
</evidence>
<dbReference type="STRING" id="51511.ENSCSAVP00000015552"/>
<evidence type="ECO:0000256" key="3">
    <source>
        <dbReference type="ARBA" id="ARBA00004922"/>
    </source>
</evidence>
<dbReference type="InterPro" id="IPR040525">
    <property type="entry name" value="UGGT_TRXL_4"/>
</dbReference>
<protein>
    <recommendedName>
        <fullName evidence="20">UDP-glucose glycoprotein glucosyltransferase 2</fullName>
    </recommendedName>
</protein>
<feature type="domain" description="UGGT thioredoxin-like" evidence="14">
    <location>
        <begin position="293"/>
        <end position="417"/>
    </location>
</feature>
<dbReference type="Gene3D" id="3.90.550.10">
    <property type="entry name" value="Spore Coat Polysaccharide Biosynthesis Protein SpsA, Chain A"/>
    <property type="match status" value="1"/>
</dbReference>
<evidence type="ECO:0000256" key="11">
    <source>
        <dbReference type="SAM" id="Coils"/>
    </source>
</evidence>
<dbReference type="Ensembl" id="ENSCSAVT00000015730.1">
    <property type="protein sequence ID" value="ENSCSAVP00000015552.1"/>
    <property type="gene ID" value="ENSCSAVG00000009132.1"/>
</dbReference>
<dbReference type="Pfam" id="PF18403">
    <property type="entry name" value="Thioredoxin_15"/>
    <property type="match status" value="1"/>
</dbReference>
<dbReference type="CDD" id="cd06432">
    <property type="entry name" value="GT8_HUGT1_C_like"/>
    <property type="match status" value="1"/>
</dbReference>
<keyword evidence="5" id="KW-0808">Transferase</keyword>
<evidence type="ECO:0000256" key="6">
    <source>
        <dbReference type="ARBA" id="ARBA00022729"/>
    </source>
</evidence>
<dbReference type="eggNOG" id="KOG1879">
    <property type="taxonomic scope" value="Eukaryota"/>
</dbReference>
<dbReference type="InterPro" id="IPR029044">
    <property type="entry name" value="Nucleotide-diphossugar_trans"/>
</dbReference>
<feature type="domain" description="Glucosyltransferase 24 catalytic" evidence="17">
    <location>
        <begin position="1248"/>
        <end position="1515"/>
    </location>
</feature>
<evidence type="ECO:0000256" key="8">
    <source>
        <dbReference type="ARBA" id="ARBA00023180"/>
    </source>
</evidence>
<evidence type="ECO:0000259" key="14">
    <source>
        <dbReference type="Pfam" id="PF18401"/>
    </source>
</evidence>
<evidence type="ECO:0000256" key="2">
    <source>
        <dbReference type="ARBA" id="ARBA00004319"/>
    </source>
</evidence>
<dbReference type="InParanoid" id="H2ZD86"/>
<evidence type="ECO:0000313" key="18">
    <source>
        <dbReference type="Ensembl" id="ENSCSAVP00000015552.1"/>
    </source>
</evidence>
<dbReference type="InterPro" id="IPR009448">
    <property type="entry name" value="UDP-g_GGtrans"/>
</dbReference>
<sequence length="1527" mass="172623">VYMLIYMVLSFFIIRTCEGESKSIIASLRSNWNSTPFILETSEFMATESSEIFWKYVETIVDFDLPHQALSSRTLYEASVKAAHLTFNDDDLNSQNIRLLKLSLSLHTYSPIVEMFHQLASVNGPSGCDLFFDVHGQTTCEYTEVHGMIKSAKQQTRPPSTLFKQDHIYPGFKYDDSTVILYGNIASLEFKQAHDLLKRLAKLGETRYILRHFIRARPDDKVHLSGYGVELAMKSTEYKAADDSVVKDDGASAFNMEDGEMEIDGFNFSTLSRNHPDMSKGLADLRKYLMESTNEVQPMKIWQMQDLSFQAAARVLNAEKSDQLKVLKDVSQNFPTRVRQQNVADELRNEIKQNQRSFEQQDIEPGQALFLLNGMQIDVEETDMFKLLDMLRSEGKLIDGLRKLNLNGNNLQKAMKLNVNPELSDKQILDIRDPSIIWVNDIESDEKYRRWPGNLHELLRPAFPGTLRRVRKNMFHLVFVVDPTHADIKYLVDAAEIFWANDVPVRIGFSFLVDDSEEVDGENDAGVALVRAYNYAKDEFVDDNEKSFNFLTGIYKSLQEDSPLTVKHIKERLKLKFKSADVSDIIGSSSEFDSSRRLGKTFQSRTALSGPINVLMNGLLLTEDELSEEALEQAVLEKIIEETPVLQRAAYMGDLGNDGDILEFLMTRNGVVPRFNNRILSADSKFFTFLGTAQKGNFSLNKDYARFKELANPEKTATLADQLSKLYLSKTDSSKYVRPITMWLVADVETESGRSFVYSALKHVKSSSQSRVAIVHNPVALEDVMNSKFIKAVEAAVTTQQNNHARNFISKLLKPENAMKIISGEQSISDLYVGGMDKDRFENAMNLDPKVSLGHVSAHAEWAGSVLGLAAGQNAVLVNGKLIGPLEQSEVFVADDFLLIEVLMHSGSAEKIQEAVKSMQLQLSPPQESDLIMKLTSHLSIQPKSESSRRDISPPFHSHSVVELNSNNPDQSSYDILAVLDPASAIAQQIIPVIEVLHKVLDANVKIYMNCRDKLSDMPVKRFYRFVLEPELTFKVDNTVSDGPLAKFSDMPSKSLLTLTMHPPEGWMVEAVRAVHDLDNIKLGEIKTKVVAVEYELEHLVLEGHARDLTTGQPPRGLQFTLGATNNTVAVDTIVMANLGYFQLKASPGVWHLNLRAGKSQDIYEIVSHENTDSSGGDVVVLMDSFKSKVINVKVAKKLDKSDASLLEEEEGEVQKEEGGIWNSITSTLGGGGGTKGAEVKSNGTDVINIFSLASGHLYERLMRIMMLSVMRHTRSNVKFWVLKNYISPQFKDFIPHMAKEYGFEYELVQYKWPRWLRQQTEKQRTMWGYKILFLDVLFPLNVEKIIFVDADQIVRADLKELRDLDLEGNPYGYTPFCSDRTEMDGFRFWKGGYWAQHLAGRKYHISAIYVVDLKKFRQIAAGDRLRGQYQGLSQDPNSLANLDQDLPNNMIHQVGIKSLPQEWLWCATWCSDDSLSSAKTIDLCNNPLTKEPKLEAAVRLVEEWPKYDNEIKELQAKFQSEKENST</sequence>
<evidence type="ECO:0000313" key="19">
    <source>
        <dbReference type="Proteomes" id="UP000007875"/>
    </source>
</evidence>
<evidence type="ECO:0000259" key="17">
    <source>
        <dbReference type="Pfam" id="PF18404"/>
    </source>
</evidence>
<feature type="domain" description="UGGT thioredoxin-like" evidence="13">
    <location>
        <begin position="34"/>
        <end position="220"/>
    </location>
</feature>
<dbReference type="SUPFAM" id="SSF53448">
    <property type="entry name" value="Nucleotide-diphospho-sugar transferases"/>
    <property type="match status" value="1"/>
</dbReference>
<feature type="chain" id="PRO_5003579216" description="UDP-glucose glycoprotein glucosyltransferase 2" evidence="12">
    <location>
        <begin position="20"/>
        <end position="1527"/>
    </location>
</feature>
<dbReference type="GO" id="GO:0018279">
    <property type="term" value="P:protein N-linked glycosylation via asparagine"/>
    <property type="evidence" value="ECO:0007669"/>
    <property type="project" value="TreeGrafter"/>
</dbReference>
<evidence type="ECO:0000256" key="4">
    <source>
        <dbReference type="ARBA" id="ARBA00006351"/>
    </source>
</evidence>
<comment type="subcellular location">
    <subcellularLocation>
        <location evidence="2">Endoplasmic reticulum lumen</location>
    </subcellularLocation>
</comment>
<organism evidence="18 19">
    <name type="scientific">Ciona savignyi</name>
    <name type="common">Pacific transparent sea squirt</name>
    <dbReference type="NCBI Taxonomy" id="51511"/>
    <lineage>
        <taxon>Eukaryota</taxon>
        <taxon>Metazoa</taxon>
        <taxon>Chordata</taxon>
        <taxon>Tunicata</taxon>
        <taxon>Ascidiacea</taxon>
        <taxon>Phlebobranchia</taxon>
        <taxon>Cionidae</taxon>
        <taxon>Ciona</taxon>
    </lineage>
</organism>
<evidence type="ECO:0008006" key="20">
    <source>
        <dbReference type="Google" id="ProtNLM"/>
    </source>
</evidence>
<dbReference type="GO" id="GO:0036503">
    <property type="term" value="P:ERAD pathway"/>
    <property type="evidence" value="ECO:0007669"/>
    <property type="project" value="TreeGrafter"/>
</dbReference>
<reference evidence="19" key="1">
    <citation type="submission" date="2003-08" db="EMBL/GenBank/DDBJ databases">
        <authorList>
            <person name="Birren B."/>
            <person name="Nusbaum C."/>
            <person name="Abebe A."/>
            <person name="Abouelleil A."/>
            <person name="Adekoya E."/>
            <person name="Ait-zahra M."/>
            <person name="Allen N."/>
            <person name="Allen T."/>
            <person name="An P."/>
            <person name="Anderson M."/>
            <person name="Anderson S."/>
            <person name="Arachchi H."/>
            <person name="Armbruster J."/>
            <person name="Bachantsang P."/>
            <person name="Baldwin J."/>
            <person name="Barry A."/>
            <person name="Bayul T."/>
            <person name="Blitshsteyn B."/>
            <person name="Bloom T."/>
            <person name="Blye J."/>
            <person name="Boguslavskiy L."/>
            <person name="Borowsky M."/>
            <person name="Boukhgalter B."/>
            <person name="Brunache A."/>
            <person name="Butler J."/>
            <person name="Calixte N."/>
            <person name="Calvo S."/>
            <person name="Camarata J."/>
            <person name="Campo K."/>
            <person name="Chang J."/>
            <person name="Cheshatsang Y."/>
            <person name="Citroen M."/>
            <person name="Collymore A."/>
            <person name="Considine T."/>
            <person name="Cook A."/>
            <person name="Cooke P."/>
            <person name="Corum B."/>
            <person name="Cuomo C."/>
            <person name="David R."/>
            <person name="Dawoe T."/>
            <person name="Degray S."/>
            <person name="Dodge S."/>
            <person name="Dooley K."/>
            <person name="Dorje P."/>
            <person name="Dorjee K."/>
            <person name="Dorris L."/>
            <person name="Duffey N."/>
            <person name="Dupes A."/>
            <person name="Elkins T."/>
            <person name="Engels R."/>
            <person name="Erickson J."/>
            <person name="Farina A."/>
            <person name="Faro S."/>
            <person name="Ferreira P."/>
            <person name="Fischer H."/>
            <person name="Fitzgerald M."/>
            <person name="Foley K."/>
            <person name="Gage D."/>
            <person name="Galagan J."/>
            <person name="Gearin G."/>
            <person name="Gnerre S."/>
            <person name="Gnirke A."/>
            <person name="Goyette A."/>
            <person name="Graham J."/>
            <person name="Grandbois E."/>
            <person name="Gyaltsen K."/>
            <person name="Hafez N."/>
            <person name="Hagopian D."/>
            <person name="Hagos B."/>
            <person name="Hall J."/>
            <person name="Hatcher B."/>
            <person name="Heller A."/>
            <person name="Higgins H."/>
            <person name="Honan T."/>
            <person name="Horn A."/>
            <person name="Houde N."/>
            <person name="Hughes L."/>
            <person name="Hulme W."/>
            <person name="Husby E."/>
            <person name="Iliev I."/>
            <person name="Jaffe D."/>
            <person name="Jones C."/>
            <person name="Kamal M."/>
            <person name="Kamat A."/>
            <person name="Kamvysselis M."/>
            <person name="Karlsson E."/>
            <person name="Kells C."/>
            <person name="Kieu A."/>
            <person name="Kisner P."/>
            <person name="Kodira C."/>
            <person name="Kulbokas E."/>
            <person name="Labutti K."/>
            <person name="Lama D."/>
            <person name="Landers T."/>
            <person name="Leger J."/>
            <person name="Levine S."/>
            <person name="Lewis D."/>
            <person name="Lewis T."/>
            <person name="Lindblad-toh K."/>
            <person name="Liu X."/>
            <person name="Lokyitsang T."/>
            <person name="Lokyitsang Y."/>
            <person name="Lucien O."/>
            <person name="Lui A."/>
            <person name="Ma L.J."/>
            <person name="Mabbitt R."/>
            <person name="Macdonald J."/>
            <person name="Maclean C."/>
            <person name="Major J."/>
            <person name="Manning J."/>
            <person name="Marabella R."/>
            <person name="Maru K."/>
            <person name="Matthews C."/>
            <person name="Mauceli E."/>
            <person name="Mccarthy M."/>
            <person name="Mcdonough S."/>
            <person name="Mcghee T."/>
            <person name="Meldrim J."/>
            <person name="Meneus L."/>
            <person name="Mesirov J."/>
            <person name="Mihalev A."/>
            <person name="Mihova T."/>
            <person name="Mikkelsen T."/>
            <person name="Mlenga V."/>
            <person name="Moru K."/>
            <person name="Mozes J."/>
            <person name="Mulrain L."/>
            <person name="Munson G."/>
            <person name="Naylor J."/>
            <person name="Newes C."/>
            <person name="Nguyen C."/>
            <person name="Nguyen N."/>
            <person name="Nguyen T."/>
            <person name="Nicol R."/>
            <person name="Nielsen C."/>
            <person name="Nizzari M."/>
            <person name="Norbu C."/>
            <person name="Norbu N."/>
            <person name="O'donnell P."/>
            <person name="Okoawo O."/>
            <person name="O'leary S."/>
            <person name="Omotosho B."/>
            <person name="O'neill K."/>
            <person name="Osman S."/>
            <person name="Parker S."/>
            <person name="Perrin D."/>
            <person name="Phunkhang P."/>
            <person name="Piqani B."/>
            <person name="Purcell S."/>
            <person name="Rachupka T."/>
            <person name="Ramasamy U."/>
            <person name="Rameau R."/>
            <person name="Ray V."/>
            <person name="Raymond C."/>
            <person name="Retta R."/>
            <person name="Richardson S."/>
            <person name="Rise C."/>
            <person name="Rodriguez J."/>
            <person name="Rogers J."/>
            <person name="Rogov P."/>
            <person name="Rutman M."/>
            <person name="Schupbach R."/>
            <person name="Seaman C."/>
            <person name="Settipalli S."/>
            <person name="Sharpe T."/>
            <person name="Sheridan J."/>
            <person name="Sherpa N."/>
            <person name="Shi J."/>
            <person name="Smirnov S."/>
            <person name="Smith C."/>
            <person name="Sougnez C."/>
            <person name="Spencer B."/>
            <person name="Stalker J."/>
            <person name="Stange-thomann N."/>
            <person name="Stavropoulos S."/>
            <person name="Stetson K."/>
            <person name="Stone C."/>
            <person name="Stone S."/>
            <person name="Stubbs M."/>
            <person name="Talamas J."/>
            <person name="Tchuinga P."/>
            <person name="Tenzing P."/>
            <person name="Tesfaye S."/>
            <person name="Theodore J."/>
            <person name="Thoulutsang Y."/>
            <person name="Topham K."/>
            <person name="Towey S."/>
            <person name="Tsamla T."/>
            <person name="Tsomo N."/>
            <person name="Vallee D."/>
            <person name="Vassiliev H."/>
            <person name="Venkataraman V."/>
            <person name="Vinson J."/>
            <person name="Vo A."/>
            <person name="Wade C."/>
            <person name="Wang S."/>
            <person name="Wangchuk T."/>
            <person name="Wangdi T."/>
            <person name="Whittaker C."/>
            <person name="Wilkinson J."/>
            <person name="Wu Y."/>
            <person name="Wyman D."/>
            <person name="Yadav S."/>
            <person name="Yang S."/>
            <person name="Yang X."/>
            <person name="Yeager S."/>
            <person name="Yee E."/>
            <person name="Young G."/>
            <person name="Zainoun J."/>
            <person name="Zembeck L."/>
            <person name="Zimmer A."/>
            <person name="Zody M."/>
            <person name="Lander E."/>
        </authorList>
    </citation>
    <scope>NUCLEOTIDE SEQUENCE [LARGE SCALE GENOMIC DNA]</scope>
</reference>
<reference evidence="18" key="3">
    <citation type="submission" date="2025-09" db="UniProtKB">
        <authorList>
            <consortium name="Ensembl"/>
        </authorList>
    </citation>
    <scope>IDENTIFICATION</scope>
</reference>
<accession>H2ZD86</accession>
<keyword evidence="8" id="KW-0325">Glycoprotein</keyword>
<comment type="function">
    <text evidence="9">Recognizes glycoproteins with minor folding defects. Reglucosylates single N-glycans near the misfolded part of the protein, thus providing quality control for protein folding in the endoplasmic reticulum. Reglucosylated proteins are recognized by calreticulin for recycling to the endoplasmic reticulum and refolding or degradation.</text>
</comment>
<name>H2ZD86_CIOSA</name>
<evidence type="ECO:0000259" key="16">
    <source>
        <dbReference type="Pfam" id="PF18403"/>
    </source>
</evidence>